<evidence type="ECO:0000256" key="7">
    <source>
        <dbReference type="ARBA" id="ARBA00023136"/>
    </source>
</evidence>
<name>A0A5N4B4X0_PHOPY</name>
<evidence type="ECO:0000256" key="8">
    <source>
        <dbReference type="ARBA" id="ARBA00023170"/>
    </source>
</evidence>
<dbReference type="InParanoid" id="A0A5N4B4X0"/>
<accession>A0A5N4B4X0</accession>
<comment type="caution">
    <text evidence="10">Lacks conserved residue(s) required for the propagation of feature annotation.</text>
</comment>
<reference evidence="11 12" key="1">
    <citation type="journal article" date="2018" name="Elife">
        <title>Firefly genomes illuminate parallel origins of bioluminescence in beetles.</title>
        <authorList>
            <person name="Fallon T.R."/>
            <person name="Lower S.E."/>
            <person name="Chang C.H."/>
            <person name="Bessho-Uehara M."/>
            <person name="Martin G.J."/>
            <person name="Bewick A.J."/>
            <person name="Behringer M."/>
            <person name="Debat H.J."/>
            <person name="Wong I."/>
            <person name="Day J.C."/>
            <person name="Suvorov A."/>
            <person name="Silva C.J."/>
            <person name="Stanger-Hall K.F."/>
            <person name="Hall D.W."/>
            <person name="Schmitz R.J."/>
            <person name="Nelson D.R."/>
            <person name="Lewis S.M."/>
            <person name="Shigenobu S."/>
            <person name="Bybee S.M."/>
            <person name="Larracuente A.M."/>
            <person name="Oba Y."/>
            <person name="Weng J.K."/>
        </authorList>
    </citation>
    <scope>NUCLEOTIDE SEQUENCE [LARGE SCALE GENOMIC DNA]</scope>
    <source>
        <strain evidence="11">1611_PpyrPB1</strain>
        <tissue evidence="11">Whole body</tissue>
    </source>
</reference>
<dbReference type="GO" id="GO:0005886">
    <property type="term" value="C:plasma membrane"/>
    <property type="evidence" value="ECO:0007669"/>
    <property type="project" value="UniProtKB-SubCell"/>
</dbReference>
<dbReference type="GO" id="GO:0007165">
    <property type="term" value="P:signal transduction"/>
    <property type="evidence" value="ECO:0007669"/>
    <property type="project" value="UniProtKB-KW"/>
</dbReference>
<evidence type="ECO:0000256" key="5">
    <source>
        <dbReference type="ARBA" id="ARBA00022725"/>
    </source>
</evidence>
<dbReference type="Proteomes" id="UP000327044">
    <property type="component" value="Unassembled WGS sequence"/>
</dbReference>
<keyword evidence="2" id="KW-1003">Cell membrane</keyword>
<dbReference type="Pfam" id="PF02949">
    <property type="entry name" value="7tm_6"/>
    <property type="match status" value="1"/>
</dbReference>
<dbReference type="AlphaFoldDB" id="A0A5N4B4X0"/>
<dbReference type="EMBL" id="VVIM01000001">
    <property type="protein sequence ID" value="KAB0804410.1"/>
    <property type="molecule type" value="Genomic_DNA"/>
</dbReference>
<dbReference type="PANTHER" id="PTHR21137:SF35">
    <property type="entry name" value="ODORANT RECEPTOR 19A-RELATED"/>
    <property type="match status" value="1"/>
</dbReference>
<evidence type="ECO:0000256" key="4">
    <source>
        <dbReference type="ARBA" id="ARBA00022692"/>
    </source>
</evidence>
<proteinExistence type="inferred from homology"/>
<feature type="transmembrane region" description="Helical" evidence="10">
    <location>
        <begin position="107"/>
        <end position="127"/>
    </location>
</feature>
<evidence type="ECO:0000256" key="9">
    <source>
        <dbReference type="ARBA" id="ARBA00023224"/>
    </source>
</evidence>
<keyword evidence="4 10" id="KW-0812">Transmembrane</keyword>
<keyword evidence="9 10" id="KW-0807">Transducer</keyword>
<dbReference type="InterPro" id="IPR004117">
    <property type="entry name" value="7tm6_olfct_rcpt"/>
</dbReference>
<keyword evidence="8 10" id="KW-0675">Receptor</keyword>
<evidence type="ECO:0000313" key="12">
    <source>
        <dbReference type="Proteomes" id="UP000327044"/>
    </source>
</evidence>
<keyword evidence="7 10" id="KW-0472">Membrane</keyword>
<evidence type="ECO:0000313" key="11">
    <source>
        <dbReference type="EMBL" id="KAB0804410.1"/>
    </source>
</evidence>
<keyword evidence="6 10" id="KW-1133">Transmembrane helix</keyword>
<dbReference type="PANTHER" id="PTHR21137">
    <property type="entry name" value="ODORANT RECEPTOR"/>
    <property type="match status" value="1"/>
</dbReference>
<feature type="transmembrane region" description="Helical" evidence="10">
    <location>
        <begin position="236"/>
        <end position="263"/>
    </location>
</feature>
<feature type="transmembrane region" description="Helical" evidence="10">
    <location>
        <begin position="269"/>
        <end position="289"/>
    </location>
</feature>
<feature type="transmembrane region" description="Helical" evidence="10">
    <location>
        <begin position="51"/>
        <end position="70"/>
    </location>
</feature>
<keyword evidence="5 10" id="KW-0552">Olfaction</keyword>
<comment type="similarity">
    <text evidence="10">Belongs to the insect chemoreceptor superfamily. Heteromeric odorant receptor channel (TC 1.A.69) family.</text>
</comment>
<evidence type="ECO:0000256" key="2">
    <source>
        <dbReference type="ARBA" id="ARBA00022475"/>
    </source>
</evidence>
<keyword evidence="12" id="KW-1185">Reference proteome</keyword>
<comment type="subcellular location">
    <subcellularLocation>
        <location evidence="1 10">Cell membrane</location>
        <topology evidence="1 10">Multi-pass membrane protein</topology>
    </subcellularLocation>
</comment>
<dbReference type="GO" id="GO:0004984">
    <property type="term" value="F:olfactory receptor activity"/>
    <property type="evidence" value="ECO:0007669"/>
    <property type="project" value="InterPro"/>
</dbReference>
<organism evidence="11 12">
    <name type="scientific">Photinus pyralis</name>
    <name type="common">Common eastern firefly</name>
    <name type="synonym">Lampyris pyralis</name>
    <dbReference type="NCBI Taxonomy" id="7054"/>
    <lineage>
        <taxon>Eukaryota</taxon>
        <taxon>Metazoa</taxon>
        <taxon>Ecdysozoa</taxon>
        <taxon>Arthropoda</taxon>
        <taxon>Hexapoda</taxon>
        <taxon>Insecta</taxon>
        <taxon>Pterygota</taxon>
        <taxon>Neoptera</taxon>
        <taxon>Endopterygota</taxon>
        <taxon>Coleoptera</taxon>
        <taxon>Polyphaga</taxon>
        <taxon>Elateriformia</taxon>
        <taxon>Elateroidea</taxon>
        <taxon>Lampyridae</taxon>
        <taxon>Lampyrinae</taxon>
        <taxon>Photinus</taxon>
    </lineage>
</organism>
<keyword evidence="3 10" id="KW-0716">Sensory transduction</keyword>
<feature type="transmembrane region" description="Helical" evidence="10">
    <location>
        <begin position="147"/>
        <end position="165"/>
    </location>
</feature>
<comment type="caution">
    <text evidence="11">The sequence shown here is derived from an EMBL/GenBank/DDBJ whole genome shotgun (WGS) entry which is preliminary data.</text>
</comment>
<feature type="transmembrane region" description="Helical" evidence="10">
    <location>
        <begin position="21"/>
        <end position="39"/>
    </location>
</feature>
<evidence type="ECO:0000256" key="3">
    <source>
        <dbReference type="ARBA" id="ARBA00022606"/>
    </source>
</evidence>
<dbReference type="GO" id="GO:0005549">
    <property type="term" value="F:odorant binding"/>
    <property type="evidence" value="ECO:0007669"/>
    <property type="project" value="InterPro"/>
</dbReference>
<evidence type="ECO:0000256" key="1">
    <source>
        <dbReference type="ARBA" id="ARBA00004651"/>
    </source>
</evidence>
<gene>
    <name evidence="11" type="ORF">PPYR_01380</name>
</gene>
<protein>
    <recommendedName>
        <fullName evidence="10">Odorant receptor</fullName>
    </recommendedName>
</protein>
<dbReference type="FunCoup" id="A0A5N4B4X0">
    <property type="interactions" value="21"/>
</dbReference>
<evidence type="ECO:0000256" key="10">
    <source>
        <dbReference type="RuleBase" id="RU351113"/>
    </source>
</evidence>
<sequence>MMTATGAWPDHSSITYNIKALFFHAFTIGLFVTMSMQVIFNLNDFTNLSEILYIMVTVTGYVVKQCALTYKRNVFVNLIQFLKDPLFLSYPDELDHYMFETVKKSTLIANVYRFSIAFCIVLFTVYPILENKPLPFPFPYDLGNYRYFMYAFQIISVGVCAWNNCTIDTLTTSLMGIAAAQLDILYEKLIVIRKESQENDDVPYCEKSEEDILLKLRQCVEHHNAIIHLVESIEDIFTVGLLAQFTCSIIVICNTVFYIILMWTINSQFVMLLDYLIILMLQLFMYCWYGNEIILKSVKIGEACYKFNWCDSGTPVRQTLFIIMERSKRPLTITTVKLSTLSLSAYKSILQWSYSCLALLLKMEQQRKN</sequence>
<evidence type="ECO:0000256" key="6">
    <source>
        <dbReference type="ARBA" id="ARBA00022989"/>
    </source>
</evidence>